<dbReference type="AlphaFoldDB" id="A0AAW7YZ70"/>
<dbReference type="Proteomes" id="UP001170310">
    <property type="component" value="Unassembled WGS sequence"/>
</dbReference>
<name>A0AAW7YZ70_9STAP</name>
<protein>
    <submittedName>
        <fullName evidence="1">Uncharacterized protein</fullName>
    </submittedName>
</protein>
<evidence type="ECO:0000313" key="2">
    <source>
        <dbReference type="Proteomes" id="UP001170310"/>
    </source>
</evidence>
<accession>A0AAW7YZ70</accession>
<sequence>MSFFTGSAAPSKCYPLDQYKQVIEQLAKSYPQLDFVLLEGTKPEETQQGWEAVITNNTNVRVQPLLSIDGVT</sequence>
<comment type="caution">
    <text evidence="1">The sequence shown here is derived from an EMBL/GenBank/DDBJ whole genome shotgun (WGS) entry which is preliminary data.</text>
</comment>
<evidence type="ECO:0000313" key="1">
    <source>
        <dbReference type="EMBL" id="MDO6575528.1"/>
    </source>
</evidence>
<reference evidence="1" key="1">
    <citation type="submission" date="2023-07" db="EMBL/GenBank/DDBJ databases">
        <title>Genome content predicts the carbon catabolic preferences of heterotrophic bacteria.</title>
        <authorList>
            <person name="Gralka M."/>
        </authorList>
    </citation>
    <scope>NUCLEOTIDE SEQUENCE</scope>
    <source>
        <strain evidence="1">E2R20</strain>
    </source>
</reference>
<dbReference type="EMBL" id="JAUOQO010000814">
    <property type="protein sequence ID" value="MDO6575528.1"/>
    <property type="molecule type" value="Genomic_DNA"/>
</dbReference>
<dbReference type="RefSeq" id="WP_303522626.1">
    <property type="nucleotide sequence ID" value="NZ_JAUOQO010000814.1"/>
</dbReference>
<organism evidence="1 2">
    <name type="scientific">Staphylococcus pasteuri_A</name>
    <dbReference type="NCBI Taxonomy" id="3062664"/>
    <lineage>
        <taxon>Bacteria</taxon>
        <taxon>Bacillati</taxon>
        <taxon>Bacillota</taxon>
        <taxon>Bacilli</taxon>
        <taxon>Bacillales</taxon>
        <taxon>Staphylococcaceae</taxon>
        <taxon>Staphylococcus</taxon>
    </lineage>
</organism>
<feature type="non-terminal residue" evidence="1">
    <location>
        <position position="72"/>
    </location>
</feature>
<keyword evidence="2" id="KW-1185">Reference proteome</keyword>
<proteinExistence type="predicted"/>
<gene>
    <name evidence="1" type="ORF">Q4528_15555</name>
</gene>